<dbReference type="SMART" id="SM00642">
    <property type="entry name" value="Aamy"/>
    <property type="match status" value="1"/>
</dbReference>
<sequence length="487" mass="55707">MRTNPHILEINTRSWLKRLEARYGHPLTLDQVPDEYWQRAKDLGFDAIWFMGVWKLSPAAEQIARSNPDIQAQIRAIKPDFKPEDITASPYAVYEYTVDEALGGDAALAALRGKLNALGINLLLDFVGNHTAIDSPTVTSDPDLYINTGTQEPHAHKDWFFKNANGVYIAHGRDPYFAPWTDTAQLNYFNPKTREFMLKNLLHVADLCDGVRCDMAMLSLNKVQRDTWWEFIGGNLPKEEFWHQALTAVHDKHPEFIFIAEVYWGLEWDIQELGFDYTYDKVLYDRLRFSNAENIKGHLGAEHLFQMRSIRFTANHDEEESLKAFGKEKSLAASTIIATLPGARMFHLFQLLGRPERMPIQYIKDDFQANMEVAQYYEKLLHIASDPAFHGGQWTLRDVASIAMGDDSNRNILAWQWKQRNTGKLIVINYSSAPANGRLSLKGVYGPDSQITEELTGEKITVTPQTLSQGYELHLKPYESKIFTYAV</sequence>
<dbReference type="EMBL" id="NFJD01000001">
    <property type="protein sequence ID" value="OUO57654.1"/>
    <property type="molecule type" value="Genomic_DNA"/>
</dbReference>
<keyword evidence="3" id="KW-1185">Reference proteome</keyword>
<dbReference type="OrthoDB" id="9808590at2"/>
<dbReference type="Pfam" id="PF00128">
    <property type="entry name" value="Alpha-amylase"/>
    <property type="match status" value="1"/>
</dbReference>
<dbReference type="PANTHER" id="PTHR47786:SF2">
    <property type="entry name" value="GLYCOSYL HYDROLASE FAMILY 13 CATALYTIC DOMAIN-CONTAINING PROTEIN"/>
    <property type="match status" value="1"/>
</dbReference>
<dbReference type="RefSeq" id="WP_087287394.1">
    <property type="nucleotide sequence ID" value="NZ_NFJD01000001.1"/>
</dbReference>
<dbReference type="InterPro" id="IPR017853">
    <property type="entry name" value="GH"/>
</dbReference>
<dbReference type="InterPro" id="IPR006047">
    <property type="entry name" value="GH13_cat_dom"/>
</dbReference>
<dbReference type="Gene3D" id="3.20.20.80">
    <property type="entry name" value="Glycosidases"/>
    <property type="match status" value="1"/>
</dbReference>
<feature type="domain" description="Glycosyl hydrolase family 13 catalytic" evidence="1">
    <location>
        <begin position="9"/>
        <end position="384"/>
    </location>
</feature>
<dbReference type="Proteomes" id="UP000196368">
    <property type="component" value="Unassembled WGS sequence"/>
</dbReference>
<dbReference type="GO" id="GO:0005975">
    <property type="term" value="P:carbohydrate metabolic process"/>
    <property type="evidence" value="ECO:0007669"/>
    <property type="project" value="InterPro"/>
</dbReference>
<gene>
    <name evidence="2" type="ORF">B5F75_02450</name>
</gene>
<proteinExistence type="predicted"/>
<name>A0A1Y4DEV6_9BACT</name>
<dbReference type="SUPFAM" id="SSF51445">
    <property type="entry name" value="(Trans)glycosidases"/>
    <property type="match status" value="1"/>
</dbReference>
<dbReference type="AlphaFoldDB" id="A0A1Y4DEV6"/>
<accession>A0A1Y4DEV6</accession>
<comment type="caution">
    <text evidence="2">The sequence shown here is derived from an EMBL/GenBank/DDBJ whole genome shotgun (WGS) entry which is preliminary data.</text>
</comment>
<dbReference type="CDD" id="cd11347">
    <property type="entry name" value="AmyAc_1"/>
    <property type="match status" value="1"/>
</dbReference>
<organism evidence="2 3">
    <name type="scientific">Candidatus Avelusimicrobium gallicola</name>
    <dbReference type="NCBI Taxonomy" id="2562704"/>
    <lineage>
        <taxon>Bacteria</taxon>
        <taxon>Pseudomonadati</taxon>
        <taxon>Elusimicrobiota</taxon>
        <taxon>Elusimicrobia</taxon>
        <taxon>Elusimicrobiales</taxon>
        <taxon>Elusimicrobiaceae</taxon>
        <taxon>Candidatus Avelusimicrobium</taxon>
    </lineage>
</organism>
<evidence type="ECO:0000313" key="2">
    <source>
        <dbReference type="EMBL" id="OUO57654.1"/>
    </source>
</evidence>
<dbReference type="PANTHER" id="PTHR47786">
    <property type="entry name" value="ALPHA-1,4-GLUCAN:MALTOSE-1-PHOSPHATE MALTOSYLTRANSFERASE"/>
    <property type="match status" value="1"/>
</dbReference>
<evidence type="ECO:0000259" key="1">
    <source>
        <dbReference type="SMART" id="SM00642"/>
    </source>
</evidence>
<reference evidence="3" key="1">
    <citation type="submission" date="2017-04" db="EMBL/GenBank/DDBJ databases">
        <title>Function of individual gut microbiota members based on whole genome sequencing of pure cultures obtained from chicken caecum.</title>
        <authorList>
            <person name="Medvecky M."/>
            <person name="Cejkova D."/>
            <person name="Polansky O."/>
            <person name="Karasova D."/>
            <person name="Kubasova T."/>
            <person name="Cizek A."/>
            <person name="Rychlik I."/>
        </authorList>
    </citation>
    <scope>NUCLEOTIDE SEQUENCE [LARGE SCALE GENOMIC DNA]</scope>
    <source>
        <strain evidence="3">An273</strain>
    </source>
</reference>
<evidence type="ECO:0000313" key="3">
    <source>
        <dbReference type="Proteomes" id="UP000196368"/>
    </source>
</evidence>
<protein>
    <recommendedName>
        <fullName evidence="1">Glycosyl hydrolase family 13 catalytic domain-containing protein</fullName>
    </recommendedName>
</protein>